<dbReference type="EMBL" id="KZ350962">
    <property type="protein sequence ID" value="PIO63382.1"/>
    <property type="molecule type" value="Genomic_DNA"/>
</dbReference>
<dbReference type="Proteomes" id="UP000230423">
    <property type="component" value="Unassembled WGS sequence"/>
</dbReference>
<dbReference type="AlphaFoldDB" id="A0A2G9U0Z7"/>
<evidence type="ECO:0000313" key="2">
    <source>
        <dbReference type="Proteomes" id="UP000230423"/>
    </source>
</evidence>
<evidence type="ECO:0000313" key="1">
    <source>
        <dbReference type="EMBL" id="PIO63382.1"/>
    </source>
</evidence>
<keyword evidence="2" id="KW-1185">Reference proteome</keyword>
<sequence length="86" mass="9998">MSTLKIDLPYQSLLRPYRPTSTREGRRFESTGEEELCRRGLRQRSSRSRRLALRILESDRNCVTVVLLINCYILDSSFSKTITSSI</sequence>
<protein>
    <submittedName>
        <fullName evidence="1">Uncharacterized protein</fullName>
    </submittedName>
</protein>
<accession>A0A2G9U0Z7</accession>
<reference evidence="1 2" key="1">
    <citation type="submission" date="2015-09" db="EMBL/GenBank/DDBJ databases">
        <title>Draft genome of the parasitic nematode Teladorsagia circumcincta isolate WARC Sus (inbred).</title>
        <authorList>
            <person name="Mitreva M."/>
        </authorList>
    </citation>
    <scope>NUCLEOTIDE SEQUENCE [LARGE SCALE GENOMIC DNA]</scope>
    <source>
        <strain evidence="1 2">S</strain>
    </source>
</reference>
<organism evidence="1 2">
    <name type="scientific">Teladorsagia circumcincta</name>
    <name type="common">Brown stomach worm</name>
    <name type="synonym">Ostertagia circumcincta</name>
    <dbReference type="NCBI Taxonomy" id="45464"/>
    <lineage>
        <taxon>Eukaryota</taxon>
        <taxon>Metazoa</taxon>
        <taxon>Ecdysozoa</taxon>
        <taxon>Nematoda</taxon>
        <taxon>Chromadorea</taxon>
        <taxon>Rhabditida</taxon>
        <taxon>Rhabditina</taxon>
        <taxon>Rhabditomorpha</taxon>
        <taxon>Strongyloidea</taxon>
        <taxon>Trichostrongylidae</taxon>
        <taxon>Teladorsagia</taxon>
    </lineage>
</organism>
<proteinExistence type="predicted"/>
<gene>
    <name evidence="1" type="ORF">TELCIR_15020</name>
</gene>
<name>A0A2G9U0Z7_TELCI</name>